<protein>
    <submittedName>
        <fullName evidence="2">Uncharacterized protein</fullName>
    </submittedName>
</protein>
<evidence type="ECO:0000256" key="1">
    <source>
        <dbReference type="SAM" id="MobiDB-lite"/>
    </source>
</evidence>
<evidence type="ECO:0000313" key="2">
    <source>
        <dbReference type="EMBL" id="GGK96839.1"/>
    </source>
</evidence>
<name>A0AA37BNI4_9ACTN</name>
<feature type="compositionally biased region" description="Gly residues" evidence="1">
    <location>
        <begin position="1"/>
        <end position="13"/>
    </location>
</feature>
<feature type="region of interest" description="Disordered" evidence="1">
    <location>
        <begin position="1"/>
        <end position="67"/>
    </location>
</feature>
<dbReference type="EMBL" id="BMQD01000036">
    <property type="protein sequence ID" value="GGK96839.1"/>
    <property type="molecule type" value="Genomic_DNA"/>
</dbReference>
<sequence>MPGAGAGVPAGGGRRLRSADPRSPVGQSPVGRSRDRRLGRSRDRRLGGSAGAGPIGKVCGSGAKEFA</sequence>
<organism evidence="2 3">
    <name type="scientific">Planomonospora parontospora</name>
    <dbReference type="NCBI Taxonomy" id="58119"/>
    <lineage>
        <taxon>Bacteria</taxon>
        <taxon>Bacillati</taxon>
        <taxon>Actinomycetota</taxon>
        <taxon>Actinomycetes</taxon>
        <taxon>Streptosporangiales</taxon>
        <taxon>Streptosporangiaceae</taxon>
        <taxon>Planomonospora</taxon>
    </lineage>
</organism>
<reference evidence="2" key="1">
    <citation type="journal article" date="2014" name="Int. J. Syst. Evol. Microbiol.">
        <title>Complete genome sequence of Corynebacterium casei LMG S-19264T (=DSM 44701T), isolated from a smear-ripened cheese.</title>
        <authorList>
            <consortium name="US DOE Joint Genome Institute (JGI-PGF)"/>
            <person name="Walter F."/>
            <person name="Albersmeier A."/>
            <person name="Kalinowski J."/>
            <person name="Ruckert C."/>
        </authorList>
    </citation>
    <scope>NUCLEOTIDE SEQUENCE</scope>
    <source>
        <strain evidence="2">JCM 3093</strain>
    </source>
</reference>
<reference evidence="2" key="2">
    <citation type="submission" date="2022-09" db="EMBL/GenBank/DDBJ databases">
        <authorList>
            <person name="Sun Q."/>
            <person name="Ohkuma M."/>
        </authorList>
    </citation>
    <scope>NUCLEOTIDE SEQUENCE</scope>
    <source>
        <strain evidence="2">JCM 3093</strain>
    </source>
</reference>
<proteinExistence type="predicted"/>
<dbReference type="AlphaFoldDB" id="A0AA37BNI4"/>
<dbReference type="Proteomes" id="UP000627984">
    <property type="component" value="Unassembled WGS sequence"/>
</dbReference>
<accession>A0AA37BNI4</accession>
<feature type="compositionally biased region" description="Basic and acidic residues" evidence="1">
    <location>
        <begin position="32"/>
        <end position="46"/>
    </location>
</feature>
<comment type="caution">
    <text evidence="2">The sequence shown here is derived from an EMBL/GenBank/DDBJ whole genome shotgun (WGS) entry which is preliminary data.</text>
</comment>
<evidence type="ECO:0000313" key="3">
    <source>
        <dbReference type="Proteomes" id="UP000627984"/>
    </source>
</evidence>
<gene>
    <name evidence="2" type="ORF">GCM10010126_65380</name>
</gene>